<evidence type="ECO:0000256" key="2">
    <source>
        <dbReference type="ARBA" id="ARBA00022679"/>
    </source>
</evidence>
<dbReference type="REBASE" id="49185">
    <property type="entry name" value="M.Dti6799ORF4296P"/>
</dbReference>
<dbReference type="PANTHER" id="PTHR33841">
    <property type="entry name" value="DNA METHYLTRANSFERASE YEEA-RELATED"/>
    <property type="match status" value="1"/>
</dbReference>
<organism evidence="4 5">
    <name type="scientific">Desulfomonile tiedjei (strain ATCC 49306 / DSM 6799 / DCB-1)</name>
    <dbReference type="NCBI Taxonomy" id="706587"/>
    <lineage>
        <taxon>Bacteria</taxon>
        <taxon>Pseudomonadati</taxon>
        <taxon>Thermodesulfobacteriota</taxon>
        <taxon>Desulfomonilia</taxon>
        <taxon>Desulfomonilales</taxon>
        <taxon>Desulfomonilaceae</taxon>
        <taxon>Desulfomonile</taxon>
    </lineage>
</organism>
<gene>
    <name evidence="4" type="ordered locus">Desti_4296</name>
</gene>
<dbReference type="HOGENOM" id="CLU_044835_0_0_7"/>
<evidence type="ECO:0000313" key="5">
    <source>
        <dbReference type="Proteomes" id="UP000006055"/>
    </source>
</evidence>
<reference evidence="5" key="1">
    <citation type="submission" date="2012-06" db="EMBL/GenBank/DDBJ databases">
        <title>Complete sequence of chromosome of Desulfomonile tiedjei DSM 6799.</title>
        <authorList>
            <person name="Lucas S."/>
            <person name="Copeland A."/>
            <person name="Lapidus A."/>
            <person name="Glavina del Rio T."/>
            <person name="Dalin E."/>
            <person name="Tice H."/>
            <person name="Bruce D."/>
            <person name="Goodwin L."/>
            <person name="Pitluck S."/>
            <person name="Peters L."/>
            <person name="Ovchinnikova G."/>
            <person name="Zeytun A."/>
            <person name="Lu M."/>
            <person name="Kyrpides N."/>
            <person name="Mavromatis K."/>
            <person name="Ivanova N."/>
            <person name="Brettin T."/>
            <person name="Detter J.C."/>
            <person name="Han C."/>
            <person name="Larimer F."/>
            <person name="Land M."/>
            <person name="Hauser L."/>
            <person name="Markowitz V."/>
            <person name="Cheng J.-F."/>
            <person name="Hugenholtz P."/>
            <person name="Woyke T."/>
            <person name="Wu D."/>
            <person name="Spring S."/>
            <person name="Schroeder M."/>
            <person name="Brambilla E."/>
            <person name="Klenk H.-P."/>
            <person name="Eisen J.A."/>
        </authorList>
    </citation>
    <scope>NUCLEOTIDE SEQUENCE [LARGE SCALE GENOMIC DNA]</scope>
    <source>
        <strain evidence="5">ATCC 49306 / DSM 6799 / DCB-1</strain>
    </source>
</reference>
<evidence type="ECO:0000313" key="4">
    <source>
        <dbReference type="EMBL" id="AFM26930.1"/>
    </source>
</evidence>
<dbReference type="GO" id="GO:0008168">
    <property type="term" value="F:methyltransferase activity"/>
    <property type="evidence" value="ECO:0007669"/>
    <property type="project" value="UniProtKB-KW"/>
</dbReference>
<dbReference type="eggNOG" id="COG0827">
    <property type="taxonomic scope" value="Bacteria"/>
</dbReference>
<dbReference type="GO" id="GO:0032259">
    <property type="term" value="P:methylation"/>
    <property type="evidence" value="ECO:0007669"/>
    <property type="project" value="UniProtKB-KW"/>
</dbReference>
<dbReference type="OrthoDB" id="9784823at2"/>
<keyword evidence="5" id="KW-1185">Reference proteome</keyword>
<dbReference type="STRING" id="706587.Desti_4296"/>
<keyword evidence="3" id="KW-0949">S-adenosyl-L-methionine</keyword>
<name>I4CBI9_DESTA</name>
<dbReference type="InterPro" id="IPR050953">
    <property type="entry name" value="N4_N6_ade-DNA_methylase"/>
</dbReference>
<dbReference type="SUPFAM" id="SSF53335">
    <property type="entry name" value="S-adenosyl-L-methionine-dependent methyltransferases"/>
    <property type="match status" value="1"/>
</dbReference>
<dbReference type="InterPro" id="IPR029063">
    <property type="entry name" value="SAM-dependent_MTases_sf"/>
</dbReference>
<accession>I4CBI9</accession>
<dbReference type="EMBL" id="CP003360">
    <property type="protein sequence ID" value="AFM26930.1"/>
    <property type="molecule type" value="Genomic_DNA"/>
</dbReference>
<dbReference type="Proteomes" id="UP000006055">
    <property type="component" value="Chromosome"/>
</dbReference>
<dbReference type="PANTHER" id="PTHR33841:SF5">
    <property type="entry name" value="DNA METHYLASE (MODIFICATION METHYLASE) (METHYLTRANSFERASE)-RELATED"/>
    <property type="match status" value="1"/>
</dbReference>
<sequence length="466" mass="52127">MSRAFGDFQTPPELVECILQILGPIGQRWPRVLEPTCGIGNFISGLIGHSHPPREIRGYEINPSHVYEASARVGHNCKVSVRICESDVFRMSFRDVSWKCSGPLLVLGNPPWVTNAELGSMGSTNLPVKHNFRKLPGIAALTGASNFDLAESLVTKLLMELEQQRPTIALLCKTVVARNAWLFALKQGIPITRAEIRRIDAQKWFRAAVDACLLILQVGEGSRLSQAALYSELSSKQPEQLIADAVSNGISPVSEKISGVESSMRPGLVWRQGIKHNAASVMELSPDFENRLRNKSGDIVDVEKQFLYPLMKSSDLFHGRTSERSVIVPQKRVGEDTVRIRSVAPKLWAYLKKHRETFRKRKSSVFKGRPDYSIFGIGPYAFALYKVAIAGFYPIPRFRVVGPVNGRPVMLDDTCYYIACESQEQAEHLAEALNSPENLRFLESLVWKGSKRPITKALLQQIDRME</sequence>
<keyword evidence="2" id="KW-0808">Transferase</keyword>
<proteinExistence type="predicted"/>
<dbReference type="PRINTS" id="PR00507">
    <property type="entry name" value="N12N6MTFRASE"/>
</dbReference>
<dbReference type="AlphaFoldDB" id="I4CBI9"/>
<evidence type="ECO:0000256" key="3">
    <source>
        <dbReference type="ARBA" id="ARBA00022691"/>
    </source>
</evidence>
<dbReference type="KEGG" id="dti:Desti_4296"/>
<keyword evidence="1" id="KW-0489">Methyltransferase</keyword>
<dbReference type="Gene3D" id="3.40.50.150">
    <property type="entry name" value="Vaccinia Virus protein VP39"/>
    <property type="match status" value="1"/>
</dbReference>
<protein>
    <submittedName>
        <fullName evidence="4">Uncharacterized protein</fullName>
    </submittedName>
</protein>
<evidence type="ECO:0000256" key="1">
    <source>
        <dbReference type="ARBA" id="ARBA00022603"/>
    </source>
</evidence>
<dbReference type="PATRIC" id="fig|706587.4.peg.4874"/>
<dbReference type="RefSeq" id="WP_014812050.1">
    <property type="nucleotide sequence ID" value="NC_018025.1"/>
</dbReference>